<dbReference type="Pfam" id="PF07993">
    <property type="entry name" value="NAD_binding_4"/>
    <property type="match status" value="1"/>
</dbReference>
<organism evidence="6 7">
    <name type="scientific">Allohahella marinimesophila</name>
    <dbReference type="NCBI Taxonomy" id="1054972"/>
    <lineage>
        <taxon>Bacteria</taxon>
        <taxon>Pseudomonadati</taxon>
        <taxon>Pseudomonadota</taxon>
        <taxon>Gammaproteobacteria</taxon>
        <taxon>Oceanospirillales</taxon>
        <taxon>Hahellaceae</taxon>
        <taxon>Allohahella</taxon>
    </lineage>
</organism>
<feature type="domain" description="Thioester reductase (TE)" evidence="5">
    <location>
        <begin position="16"/>
        <end position="318"/>
    </location>
</feature>
<evidence type="ECO:0000313" key="6">
    <source>
        <dbReference type="EMBL" id="GAA3952005.1"/>
    </source>
</evidence>
<dbReference type="PANTHER" id="PTHR11011">
    <property type="entry name" value="MALE STERILITY PROTEIN 2-RELATED"/>
    <property type="match status" value="1"/>
</dbReference>
<evidence type="ECO:0000256" key="2">
    <source>
        <dbReference type="ARBA" id="ARBA00022516"/>
    </source>
</evidence>
<dbReference type="Proteomes" id="UP001501337">
    <property type="component" value="Unassembled WGS sequence"/>
</dbReference>
<dbReference type="InterPro" id="IPR033640">
    <property type="entry name" value="FAR_C"/>
</dbReference>
<comment type="caution">
    <text evidence="6">The sequence shown here is derived from an EMBL/GenBank/DDBJ whole genome shotgun (WGS) entry which is preliminary data.</text>
</comment>
<reference evidence="7" key="1">
    <citation type="journal article" date="2019" name="Int. J. Syst. Evol. Microbiol.">
        <title>The Global Catalogue of Microorganisms (GCM) 10K type strain sequencing project: providing services to taxonomists for standard genome sequencing and annotation.</title>
        <authorList>
            <consortium name="The Broad Institute Genomics Platform"/>
            <consortium name="The Broad Institute Genome Sequencing Center for Infectious Disease"/>
            <person name="Wu L."/>
            <person name="Ma J."/>
        </authorList>
    </citation>
    <scope>NUCLEOTIDE SEQUENCE [LARGE SCALE GENOMIC DNA]</scope>
    <source>
        <strain evidence="7">JCM 17555</strain>
    </source>
</reference>
<dbReference type="Gene3D" id="3.40.50.720">
    <property type="entry name" value="NAD(P)-binding Rossmann-like Domain"/>
    <property type="match status" value="1"/>
</dbReference>
<dbReference type="RefSeq" id="WP_344803654.1">
    <property type="nucleotide sequence ID" value="NZ_BAABBO010000001.1"/>
</dbReference>
<name>A0ABP7NQN5_9GAMM</name>
<evidence type="ECO:0000259" key="4">
    <source>
        <dbReference type="Pfam" id="PF03015"/>
    </source>
</evidence>
<dbReference type="EMBL" id="BAABBO010000001">
    <property type="protein sequence ID" value="GAA3952005.1"/>
    <property type="molecule type" value="Genomic_DNA"/>
</dbReference>
<proteinExistence type="inferred from homology"/>
<keyword evidence="7" id="KW-1185">Reference proteome</keyword>
<evidence type="ECO:0000256" key="1">
    <source>
        <dbReference type="ARBA" id="ARBA00005928"/>
    </source>
</evidence>
<accession>A0ABP7NQN5</accession>
<sequence>MSFSIATSLANKTVLITGVSGFLGKVVLERLLSEGPKDLKIKLLLRGSSKFSDPQQRFEQEVLSSSIFDNLREKGDLEKRLVAVSCVAGELTQPMLGMGAEAFEALGSELDLIINSAASVNFREALDQALLINTLSLKSLMSLSEVNGRCKFLQVSTCYVHGKRPGVIFEQNNAPVGDAGVEARPGGRFDVDALMRHLQSAAAAVKAAAPDAEAAEHALIELGVEESRLRGWNDTYTMTKWLGEQMLYNHFGDSGRLTVVRPAIVESTLASPAPGWIEGVKVADALILAYARERVTFFPGRKKSVIDVIPADLVANGIITAAAELLTLTEGRRIYQVGSSHRNPVTINELVEHVSEEAQTNHAAHDRLFYRRPQRPFIVLPRPAFKMLLSGVSAGLRLKGVMRGISQNEQKKIEATNKLAMIFSFYTSPNYVFDMSQMLSLSKRLSADEQKLYPVDPASFDWQHYMRNVHIPGLNRYALKPRKPDKTVSGESLTELNLSAAG</sequence>
<dbReference type="CDD" id="cd05236">
    <property type="entry name" value="FAR-N_SDR_e"/>
    <property type="match status" value="1"/>
</dbReference>
<gene>
    <name evidence="6" type="ORF">GCM10022278_08820</name>
</gene>
<protein>
    <recommendedName>
        <fullName evidence="8">Male sterility protein</fullName>
    </recommendedName>
</protein>
<dbReference type="CDD" id="cd09071">
    <property type="entry name" value="FAR_C"/>
    <property type="match status" value="1"/>
</dbReference>
<dbReference type="InterPro" id="IPR036291">
    <property type="entry name" value="NAD(P)-bd_dom_sf"/>
</dbReference>
<feature type="domain" description="Fatty acyl-CoA reductase C-terminal" evidence="4">
    <location>
        <begin position="410"/>
        <end position="480"/>
    </location>
</feature>
<dbReference type="SUPFAM" id="SSF51735">
    <property type="entry name" value="NAD(P)-binding Rossmann-fold domains"/>
    <property type="match status" value="1"/>
</dbReference>
<evidence type="ECO:0000256" key="3">
    <source>
        <dbReference type="ARBA" id="ARBA00023098"/>
    </source>
</evidence>
<keyword evidence="2" id="KW-0444">Lipid biosynthesis</keyword>
<comment type="similarity">
    <text evidence="1">Belongs to the fatty acyl-CoA reductase family.</text>
</comment>
<evidence type="ECO:0000259" key="5">
    <source>
        <dbReference type="Pfam" id="PF07993"/>
    </source>
</evidence>
<dbReference type="PANTHER" id="PTHR11011:SF45">
    <property type="entry name" value="FATTY ACYL-COA REDUCTASE CG8306-RELATED"/>
    <property type="match status" value="1"/>
</dbReference>
<dbReference type="Pfam" id="PF03015">
    <property type="entry name" value="Sterile"/>
    <property type="match status" value="1"/>
</dbReference>
<evidence type="ECO:0000313" key="7">
    <source>
        <dbReference type="Proteomes" id="UP001501337"/>
    </source>
</evidence>
<dbReference type="InterPro" id="IPR013120">
    <property type="entry name" value="FAR_NAD-bd"/>
</dbReference>
<keyword evidence="3" id="KW-0443">Lipid metabolism</keyword>
<evidence type="ECO:0008006" key="8">
    <source>
        <dbReference type="Google" id="ProtNLM"/>
    </source>
</evidence>
<dbReference type="InterPro" id="IPR026055">
    <property type="entry name" value="FAR"/>
</dbReference>